<evidence type="ECO:0000313" key="16">
    <source>
        <dbReference type="Proteomes" id="UP000037035"/>
    </source>
</evidence>
<evidence type="ECO:0000256" key="10">
    <source>
        <dbReference type="ARBA" id="ARBA00022989"/>
    </source>
</evidence>
<dbReference type="PANTHER" id="PTHR45977:SF4">
    <property type="entry name" value="RING-TYPE DOMAIN-CONTAINING PROTEIN"/>
    <property type="match status" value="1"/>
</dbReference>
<keyword evidence="16" id="KW-1185">Reference proteome</keyword>
<evidence type="ECO:0000256" key="1">
    <source>
        <dbReference type="ARBA" id="ARBA00000900"/>
    </source>
</evidence>
<sequence>MDPNFNASNAERADDLTDSRPGGVQPDHETVALEGRSPPSPTPRVQVIEDTAPPPDLLQLIAGEAEQEDGIPLPDGRGIDIEAFFHQLLANSDSLPDGPMVFELDGDDIRINPMAADDPDAERVMAMVRQVETMPAESGPGPMASEPCPPRWEDVLRPLAPEPQALLQAFHDHVHQIMGEYRENPDYPGLDMTVIDSLLHDLVEARAAADALPPPSGPRINRLLDYTEREVSEMMIMVSSRREVVRTLDSLASTDFALLNLERQPQCSICFENYTENDSVVLLPCHPSHHFHRSCMNVSLYLNWSYQSLPERPSCPICRRCVVSPFRHPVIDQ</sequence>
<keyword evidence="5" id="KW-0812">Transmembrane</keyword>
<dbReference type="AlphaFoldDB" id="A0A0L6VGE7"/>
<protein>
    <recommendedName>
        <fullName evidence="3">RING-type E3 ubiquitin transferase</fullName>
        <ecNumber evidence="3">2.3.2.27</ecNumber>
    </recommendedName>
</protein>
<gene>
    <name evidence="15" type="ORF">VP01_1789g6</name>
</gene>
<accession>A0A0L6VGE7</accession>
<dbReference type="Pfam" id="PF13639">
    <property type="entry name" value="zf-RING_2"/>
    <property type="match status" value="1"/>
</dbReference>
<dbReference type="OrthoDB" id="8062037at2759"/>
<dbReference type="SUPFAM" id="SSF57850">
    <property type="entry name" value="RING/U-box"/>
    <property type="match status" value="1"/>
</dbReference>
<dbReference type="GO" id="GO:0016020">
    <property type="term" value="C:membrane"/>
    <property type="evidence" value="ECO:0007669"/>
    <property type="project" value="UniProtKB-SubCell"/>
</dbReference>
<dbReference type="STRING" id="27349.A0A0L6VGE7"/>
<dbReference type="Gene3D" id="3.30.40.10">
    <property type="entry name" value="Zinc/RING finger domain, C3HC4 (zinc finger)"/>
    <property type="match status" value="1"/>
</dbReference>
<dbReference type="SMART" id="SM00184">
    <property type="entry name" value="RING"/>
    <property type="match status" value="1"/>
</dbReference>
<evidence type="ECO:0000256" key="8">
    <source>
        <dbReference type="ARBA" id="ARBA00022786"/>
    </source>
</evidence>
<comment type="subcellular location">
    <subcellularLocation>
        <location evidence="2">Membrane</location>
        <topology evidence="2">Multi-pass membrane protein</topology>
    </subcellularLocation>
</comment>
<feature type="region of interest" description="Disordered" evidence="13">
    <location>
        <begin position="1"/>
        <end position="54"/>
    </location>
</feature>
<evidence type="ECO:0000256" key="5">
    <source>
        <dbReference type="ARBA" id="ARBA00022692"/>
    </source>
</evidence>
<dbReference type="GO" id="GO:0008270">
    <property type="term" value="F:zinc ion binding"/>
    <property type="evidence" value="ECO:0007669"/>
    <property type="project" value="UniProtKB-KW"/>
</dbReference>
<comment type="catalytic activity">
    <reaction evidence="1">
        <text>S-ubiquitinyl-[E2 ubiquitin-conjugating enzyme]-L-cysteine + [acceptor protein]-L-lysine = [E2 ubiquitin-conjugating enzyme]-L-cysteine + N(6)-ubiquitinyl-[acceptor protein]-L-lysine.</text>
        <dbReference type="EC" id="2.3.2.27"/>
    </reaction>
</comment>
<evidence type="ECO:0000256" key="7">
    <source>
        <dbReference type="ARBA" id="ARBA00022771"/>
    </source>
</evidence>
<comment type="caution">
    <text evidence="15">The sequence shown here is derived from an EMBL/GenBank/DDBJ whole genome shotgun (WGS) entry which is preliminary data.</text>
</comment>
<dbReference type="GO" id="GO:0006511">
    <property type="term" value="P:ubiquitin-dependent protein catabolic process"/>
    <property type="evidence" value="ECO:0007669"/>
    <property type="project" value="TreeGrafter"/>
</dbReference>
<evidence type="ECO:0000259" key="14">
    <source>
        <dbReference type="PROSITE" id="PS50089"/>
    </source>
</evidence>
<organism evidence="15 16">
    <name type="scientific">Puccinia sorghi</name>
    <dbReference type="NCBI Taxonomy" id="27349"/>
    <lineage>
        <taxon>Eukaryota</taxon>
        <taxon>Fungi</taxon>
        <taxon>Dikarya</taxon>
        <taxon>Basidiomycota</taxon>
        <taxon>Pucciniomycotina</taxon>
        <taxon>Pucciniomycetes</taxon>
        <taxon>Pucciniales</taxon>
        <taxon>Pucciniaceae</taxon>
        <taxon>Puccinia</taxon>
    </lineage>
</organism>
<dbReference type="PROSITE" id="PS50089">
    <property type="entry name" value="ZF_RING_2"/>
    <property type="match status" value="1"/>
</dbReference>
<keyword evidence="6" id="KW-0479">Metal-binding</keyword>
<keyword evidence="4" id="KW-0808">Transferase</keyword>
<keyword evidence="10" id="KW-1133">Transmembrane helix</keyword>
<keyword evidence="9" id="KW-0862">Zinc</keyword>
<evidence type="ECO:0000256" key="4">
    <source>
        <dbReference type="ARBA" id="ARBA00022679"/>
    </source>
</evidence>
<evidence type="ECO:0000256" key="3">
    <source>
        <dbReference type="ARBA" id="ARBA00012483"/>
    </source>
</evidence>
<dbReference type="Proteomes" id="UP000037035">
    <property type="component" value="Unassembled WGS sequence"/>
</dbReference>
<dbReference type="GO" id="GO:0061630">
    <property type="term" value="F:ubiquitin protein ligase activity"/>
    <property type="evidence" value="ECO:0007669"/>
    <property type="project" value="UniProtKB-EC"/>
</dbReference>
<reference evidence="15 16" key="1">
    <citation type="submission" date="2015-08" db="EMBL/GenBank/DDBJ databases">
        <title>Next Generation Sequencing and Analysis of the Genome of Puccinia sorghi L Schw, the Causal Agent of Maize Common Rust.</title>
        <authorList>
            <person name="Rochi L."/>
            <person name="Burguener G."/>
            <person name="Darino M."/>
            <person name="Turjanski A."/>
            <person name="Kreff E."/>
            <person name="Dieguez M.J."/>
            <person name="Sacco F."/>
        </authorList>
    </citation>
    <scope>NUCLEOTIDE SEQUENCE [LARGE SCALE GENOMIC DNA]</scope>
    <source>
        <strain evidence="15 16">RO10H11247</strain>
    </source>
</reference>
<evidence type="ECO:0000256" key="13">
    <source>
        <dbReference type="SAM" id="MobiDB-lite"/>
    </source>
</evidence>
<dbReference type="EC" id="2.3.2.27" evidence="3"/>
<dbReference type="InterPro" id="IPR013083">
    <property type="entry name" value="Znf_RING/FYVE/PHD"/>
</dbReference>
<name>A0A0L6VGE7_9BASI</name>
<evidence type="ECO:0000256" key="12">
    <source>
        <dbReference type="PROSITE-ProRule" id="PRU00175"/>
    </source>
</evidence>
<keyword evidence="7 12" id="KW-0863">Zinc-finger</keyword>
<evidence type="ECO:0000256" key="2">
    <source>
        <dbReference type="ARBA" id="ARBA00004141"/>
    </source>
</evidence>
<proteinExistence type="predicted"/>
<keyword evidence="8" id="KW-0833">Ubl conjugation pathway</keyword>
<dbReference type="VEuPathDB" id="FungiDB:VP01_1789g6"/>
<keyword evidence="11" id="KW-0472">Membrane</keyword>
<dbReference type="EMBL" id="LAVV01006602">
    <property type="protein sequence ID" value="KNZ59185.1"/>
    <property type="molecule type" value="Genomic_DNA"/>
</dbReference>
<evidence type="ECO:0000256" key="9">
    <source>
        <dbReference type="ARBA" id="ARBA00022833"/>
    </source>
</evidence>
<evidence type="ECO:0000313" key="15">
    <source>
        <dbReference type="EMBL" id="KNZ59185.1"/>
    </source>
</evidence>
<dbReference type="PANTHER" id="PTHR45977">
    <property type="entry name" value="TARGET OF ERK KINASE MPK-1"/>
    <property type="match status" value="1"/>
</dbReference>
<evidence type="ECO:0000256" key="6">
    <source>
        <dbReference type="ARBA" id="ARBA00022723"/>
    </source>
</evidence>
<dbReference type="InterPro" id="IPR001841">
    <property type="entry name" value="Znf_RING"/>
</dbReference>
<feature type="domain" description="RING-type" evidence="14">
    <location>
        <begin position="267"/>
        <end position="319"/>
    </location>
</feature>
<evidence type="ECO:0000256" key="11">
    <source>
        <dbReference type="ARBA" id="ARBA00023136"/>
    </source>
</evidence>
<dbReference type="GO" id="GO:0016567">
    <property type="term" value="P:protein ubiquitination"/>
    <property type="evidence" value="ECO:0007669"/>
    <property type="project" value="TreeGrafter"/>
</dbReference>